<evidence type="ECO:0000313" key="2">
    <source>
        <dbReference type="EMBL" id="RBQ02681.1"/>
    </source>
</evidence>
<reference evidence="2 3" key="1">
    <citation type="submission" date="2018-07" db="EMBL/GenBank/DDBJ databases">
        <title>A draft genome of a endophytic bacteria, a new species of Pedobacter.</title>
        <authorList>
            <person name="Zhang Z.D."/>
            <person name="Chen Z.J."/>
        </authorList>
    </citation>
    <scope>NUCLEOTIDE SEQUENCE [LARGE SCALE GENOMIC DNA]</scope>
    <source>
        <strain evidence="2 3">RS10</strain>
    </source>
</reference>
<name>A0A366KLV2_9SPHI</name>
<organism evidence="2 3">
    <name type="scientific">Pedobacter miscanthi</name>
    <dbReference type="NCBI Taxonomy" id="2259170"/>
    <lineage>
        <taxon>Bacteria</taxon>
        <taxon>Pseudomonadati</taxon>
        <taxon>Bacteroidota</taxon>
        <taxon>Sphingobacteriia</taxon>
        <taxon>Sphingobacteriales</taxon>
        <taxon>Sphingobacteriaceae</taxon>
        <taxon>Pedobacter</taxon>
    </lineage>
</organism>
<feature type="transmembrane region" description="Helical" evidence="1">
    <location>
        <begin position="78"/>
        <end position="96"/>
    </location>
</feature>
<keyword evidence="3" id="KW-1185">Reference proteome</keyword>
<feature type="transmembrane region" description="Helical" evidence="1">
    <location>
        <begin position="46"/>
        <end position="66"/>
    </location>
</feature>
<accession>A0A366KLV2</accession>
<gene>
    <name evidence="2" type="ORF">DRW42_25385</name>
</gene>
<dbReference type="Proteomes" id="UP000252081">
    <property type="component" value="Unassembled WGS sequence"/>
</dbReference>
<evidence type="ECO:0000313" key="3">
    <source>
        <dbReference type="Proteomes" id="UP000252081"/>
    </source>
</evidence>
<proteinExistence type="predicted"/>
<sequence>MLDYFFIALPMVAIWVLLFLFCGRSWQLPAAFIPFCIWGLYSGNSHWKWLLIIPLLSLLVVDLHITVKETKFSREITILSYVLTIPFLVLYLFYGRGFVKDGTLVSVIWGYIFQVLVLIFVSKFWFSDVLLLFINRLSLKDKRYVETQVIKKLIKTVGRSTNYYVVFYNLGKMKVSGFFYVYLKFKGVQAEDRIEIVIKRGCLGTEFITGFPKILSR</sequence>
<evidence type="ECO:0000256" key="1">
    <source>
        <dbReference type="SAM" id="Phobius"/>
    </source>
</evidence>
<dbReference type="RefSeq" id="WP_113951685.1">
    <property type="nucleotide sequence ID" value="NZ_QNQU01000032.1"/>
</dbReference>
<dbReference type="EMBL" id="QNQU01000032">
    <property type="protein sequence ID" value="RBQ02681.1"/>
    <property type="molecule type" value="Genomic_DNA"/>
</dbReference>
<feature type="transmembrane region" description="Helical" evidence="1">
    <location>
        <begin position="108"/>
        <end position="134"/>
    </location>
</feature>
<comment type="caution">
    <text evidence="2">The sequence shown here is derived from an EMBL/GenBank/DDBJ whole genome shotgun (WGS) entry which is preliminary data.</text>
</comment>
<dbReference type="OrthoDB" id="752595at2"/>
<keyword evidence="1" id="KW-0472">Membrane</keyword>
<dbReference type="AlphaFoldDB" id="A0A366KLV2"/>
<protein>
    <submittedName>
        <fullName evidence="2">Uncharacterized protein</fullName>
    </submittedName>
</protein>
<keyword evidence="1" id="KW-0812">Transmembrane</keyword>
<keyword evidence="1" id="KW-1133">Transmembrane helix</keyword>